<organism evidence="2 3">
    <name type="scientific">Seonamhaeicola algicola</name>
    <dbReference type="NCBI Taxonomy" id="1719036"/>
    <lineage>
        <taxon>Bacteria</taxon>
        <taxon>Pseudomonadati</taxon>
        <taxon>Bacteroidota</taxon>
        <taxon>Flavobacteriia</taxon>
        <taxon>Flavobacteriales</taxon>
        <taxon>Flavobacteriaceae</taxon>
    </lineage>
</organism>
<dbReference type="AlphaFoldDB" id="A0A5C7AWC2"/>
<evidence type="ECO:0000313" key="3">
    <source>
        <dbReference type="Proteomes" id="UP000321790"/>
    </source>
</evidence>
<dbReference type="GO" id="GO:0003677">
    <property type="term" value="F:DNA binding"/>
    <property type="evidence" value="ECO:0007669"/>
    <property type="project" value="InterPro"/>
</dbReference>
<dbReference type="GO" id="GO:0006355">
    <property type="term" value="P:regulation of DNA-templated transcription"/>
    <property type="evidence" value="ECO:0007669"/>
    <property type="project" value="InterPro"/>
</dbReference>
<sequence length="540" mass="63529">MKSRLLLVYAVFNIVCVYANNENKRVIPDSTTYYTGQINKAVWQHKTFPYKSYQVLKKSRSYFETKHDTTMVIKCLMHMSEMRMIRGKYSVAFDHAWEGLYLANKSQKGDEKARTHIQLARLYDMFSMDDEVYSHLREALKIAKELYFQNNENVGPLISSYMNLAVKERKSGNFKVALKYLDSCLVNEKVVETKQVEMPFIDAERGYILLKLANYDASNKYLHSSNKHTEDKPVDYKTNISMYLGELKESLNQLDSALFYFKRGLNYIDKKNYRVDLKPEILYKLSKVYYKKHKNLKAYNYLEQSHKAADSMLQLRNKTNGELFEIKDTYLQSIYKKNEQLAQQELIIAKNKQEKFRLKIILGLTFLLIIILSLVYKMRLKLKKTLLEKKQTEMEATLKVEQSKAKIEGKSKELTSYALQLIDKEKDIEELLDVLKKESPQSYKALSYKYTKGSKDLWDTFNLRFTEVNSKFYEKLKAKHPDLSVTERKHCALIKLNFGTKEMARILNIEPHSVHISRSRIRKKIGLERSDKLENYISGF</sequence>
<comment type="caution">
    <text evidence="2">The sequence shown here is derived from an EMBL/GenBank/DDBJ whole genome shotgun (WGS) entry which is preliminary data.</text>
</comment>
<gene>
    <name evidence="2" type="ORF">FUA26_04070</name>
</gene>
<dbReference type="SMART" id="SM00028">
    <property type="entry name" value="TPR"/>
    <property type="match status" value="4"/>
</dbReference>
<keyword evidence="3" id="KW-1185">Reference proteome</keyword>
<dbReference type="InterPro" id="IPR016032">
    <property type="entry name" value="Sig_transdc_resp-reg_C-effctor"/>
</dbReference>
<protein>
    <recommendedName>
        <fullName evidence="4">HTH luxR-type domain-containing protein</fullName>
    </recommendedName>
</protein>
<keyword evidence="1" id="KW-0472">Membrane</keyword>
<dbReference type="Proteomes" id="UP000321790">
    <property type="component" value="Unassembled WGS sequence"/>
</dbReference>
<dbReference type="InterPro" id="IPR011990">
    <property type="entry name" value="TPR-like_helical_dom_sf"/>
</dbReference>
<feature type="transmembrane region" description="Helical" evidence="1">
    <location>
        <begin position="356"/>
        <end position="376"/>
    </location>
</feature>
<evidence type="ECO:0000256" key="1">
    <source>
        <dbReference type="SAM" id="Phobius"/>
    </source>
</evidence>
<dbReference type="RefSeq" id="WP_147131912.1">
    <property type="nucleotide sequence ID" value="NZ_VOSC01000012.1"/>
</dbReference>
<name>A0A5C7AWC2_9FLAO</name>
<evidence type="ECO:0000313" key="2">
    <source>
        <dbReference type="EMBL" id="TXE12978.1"/>
    </source>
</evidence>
<accession>A0A5C7AWC2</accession>
<keyword evidence="1" id="KW-1133">Transmembrane helix</keyword>
<evidence type="ECO:0008006" key="4">
    <source>
        <dbReference type="Google" id="ProtNLM"/>
    </source>
</evidence>
<dbReference type="InterPro" id="IPR019734">
    <property type="entry name" value="TPR_rpt"/>
</dbReference>
<dbReference type="Gene3D" id="1.10.10.10">
    <property type="entry name" value="Winged helix-like DNA-binding domain superfamily/Winged helix DNA-binding domain"/>
    <property type="match status" value="1"/>
</dbReference>
<dbReference type="InterPro" id="IPR036388">
    <property type="entry name" value="WH-like_DNA-bd_sf"/>
</dbReference>
<reference evidence="3" key="1">
    <citation type="submission" date="2019-08" db="EMBL/GenBank/DDBJ databases">
        <title>Seonamhaeicola sediminis sp. nov., isolated from marine sediment.</title>
        <authorList>
            <person name="Cao W.R."/>
        </authorList>
    </citation>
    <scope>NUCLEOTIDE SEQUENCE [LARGE SCALE GENOMIC DNA]</scope>
    <source>
        <strain evidence="3">Gy8</strain>
    </source>
</reference>
<dbReference type="SUPFAM" id="SSF48452">
    <property type="entry name" value="TPR-like"/>
    <property type="match status" value="1"/>
</dbReference>
<dbReference type="Gene3D" id="1.25.40.10">
    <property type="entry name" value="Tetratricopeptide repeat domain"/>
    <property type="match status" value="2"/>
</dbReference>
<dbReference type="SUPFAM" id="SSF46894">
    <property type="entry name" value="C-terminal effector domain of the bipartite response regulators"/>
    <property type="match status" value="1"/>
</dbReference>
<keyword evidence="1" id="KW-0812">Transmembrane</keyword>
<proteinExistence type="predicted"/>
<dbReference type="EMBL" id="VOSC01000012">
    <property type="protein sequence ID" value="TXE12978.1"/>
    <property type="molecule type" value="Genomic_DNA"/>
</dbReference>
<dbReference type="OrthoDB" id="1090267at2"/>